<dbReference type="AlphaFoldDB" id="A0AAV0ESN2"/>
<dbReference type="Proteomes" id="UP001152523">
    <property type="component" value="Unassembled WGS sequence"/>
</dbReference>
<reference evidence="1" key="1">
    <citation type="submission" date="2022-07" db="EMBL/GenBank/DDBJ databases">
        <authorList>
            <person name="Macas J."/>
            <person name="Novak P."/>
            <person name="Neumann P."/>
        </authorList>
    </citation>
    <scope>NUCLEOTIDE SEQUENCE</scope>
</reference>
<protein>
    <submittedName>
        <fullName evidence="1">Uncharacterized protein</fullName>
    </submittedName>
</protein>
<keyword evidence="2" id="KW-1185">Reference proteome</keyword>
<gene>
    <name evidence="1" type="ORF">CEPIT_LOCUS27360</name>
</gene>
<comment type="caution">
    <text evidence="1">The sequence shown here is derived from an EMBL/GenBank/DDBJ whole genome shotgun (WGS) entry which is preliminary data.</text>
</comment>
<dbReference type="EMBL" id="CAMAPF010000941">
    <property type="protein sequence ID" value="CAH9126219.1"/>
    <property type="molecule type" value="Genomic_DNA"/>
</dbReference>
<accession>A0AAV0ESN2</accession>
<evidence type="ECO:0000313" key="1">
    <source>
        <dbReference type="EMBL" id="CAH9126219.1"/>
    </source>
</evidence>
<proteinExistence type="predicted"/>
<name>A0AAV0ESN2_9ASTE</name>
<evidence type="ECO:0000313" key="2">
    <source>
        <dbReference type="Proteomes" id="UP001152523"/>
    </source>
</evidence>
<organism evidence="1 2">
    <name type="scientific">Cuscuta epithymum</name>
    <dbReference type="NCBI Taxonomy" id="186058"/>
    <lineage>
        <taxon>Eukaryota</taxon>
        <taxon>Viridiplantae</taxon>
        <taxon>Streptophyta</taxon>
        <taxon>Embryophyta</taxon>
        <taxon>Tracheophyta</taxon>
        <taxon>Spermatophyta</taxon>
        <taxon>Magnoliopsida</taxon>
        <taxon>eudicotyledons</taxon>
        <taxon>Gunneridae</taxon>
        <taxon>Pentapetalae</taxon>
        <taxon>asterids</taxon>
        <taxon>lamiids</taxon>
        <taxon>Solanales</taxon>
        <taxon>Convolvulaceae</taxon>
        <taxon>Cuscuteae</taxon>
        <taxon>Cuscuta</taxon>
        <taxon>Cuscuta subgen. Cuscuta</taxon>
    </lineage>
</organism>
<sequence>MRALFSMVQNGHLNPLIWMIPDGRTGRHASELWVWKMAGIKRTVKMPCKRGNHGRPKTITRTGYIGLRLGRQQALNTDDLRVRGTTYSRRR</sequence>